<dbReference type="AlphaFoldDB" id="A0A7H2Q3T6"/>
<proteinExistence type="predicted"/>
<dbReference type="Proteomes" id="UP000516745">
    <property type="component" value="Chromosome"/>
</dbReference>
<evidence type="ECO:0000313" key="1">
    <source>
        <dbReference type="EMBL" id="QNX09769.1"/>
    </source>
</evidence>
<protein>
    <recommendedName>
        <fullName evidence="3">MafI family immunity protein</fullName>
    </recommendedName>
</protein>
<dbReference type="EMBL" id="CP061565">
    <property type="protein sequence ID" value="QNX09769.1"/>
    <property type="molecule type" value="Genomic_DNA"/>
</dbReference>
<sequence length="84" mass="9695">MSYDLKNELSKLKDFVFQNYDPVQISVKAMEIYNEYALQLSTFSSEKLMILAAMDMGEEFELSKDEVEDLLDVLLRDTSINLSS</sequence>
<evidence type="ECO:0000313" key="2">
    <source>
        <dbReference type="Proteomes" id="UP000516745"/>
    </source>
</evidence>
<organism evidence="1 2">
    <name type="scientific">Acinetobacter seifertii</name>
    <dbReference type="NCBI Taxonomy" id="1530123"/>
    <lineage>
        <taxon>Bacteria</taxon>
        <taxon>Pseudomonadati</taxon>
        <taxon>Pseudomonadota</taxon>
        <taxon>Gammaproteobacteria</taxon>
        <taxon>Moraxellales</taxon>
        <taxon>Moraxellaceae</taxon>
        <taxon>Acinetobacter</taxon>
        <taxon>Acinetobacter calcoaceticus/baumannii complex</taxon>
    </lineage>
</organism>
<accession>A0A7H2Q3T6</accession>
<name>A0A7H2Q3T6_9GAMM</name>
<gene>
    <name evidence="1" type="ORF">IC795_06305</name>
</gene>
<evidence type="ECO:0008006" key="3">
    <source>
        <dbReference type="Google" id="ProtNLM"/>
    </source>
</evidence>
<reference evidence="1 2" key="2">
    <citation type="submission" date="2020-09" db="EMBL/GenBank/DDBJ databases">
        <authorList>
            <person name="Chen F.-J."/>
            <person name="Lee Y.-T."/>
        </authorList>
    </citation>
    <scope>NUCLEOTIDE SEQUENCE [LARGE SCALE GENOMIC DNA]</scope>
    <source>
        <strain evidence="1 2">AS72</strain>
    </source>
</reference>
<reference evidence="2" key="1">
    <citation type="submission" date="2020-09" db="EMBL/GenBank/DDBJ databases">
        <title>Clinical and molecular characterization of Acinetobacter seifertii in Taiwan.</title>
        <authorList>
            <person name="Li L.-H."/>
            <person name="Yang Y.-S."/>
            <person name="Sun J.-R."/>
            <person name="Huang T.-W."/>
            <person name="Huang W.-C."/>
            <person name="Wang Y.-C."/>
            <person name="Kuo T.-H."/>
            <person name="Kuo S.-C."/>
            <person name="Chen T.-L."/>
        </authorList>
    </citation>
    <scope>NUCLEOTIDE SEQUENCE [LARGE SCALE GENOMIC DNA]</scope>
    <source>
        <strain evidence="2">AS72</strain>
    </source>
</reference>